<dbReference type="Proteomes" id="UP000009131">
    <property type="component" value="Unassembled WGS sequence"/>
</dbReference>
<gene>
    <name evidence="2" type="primary">Mo01690</name>
    <name evidence="2" type="ORF">E5Q_01690</name>
</gene>
<dbReference type="GO" id="GO:0005739">
    <property type="term" value="C:mitochondrion"/>
    <property type="evidence" value="ECO:0007669"/>
    <property type="project" value="GOC"/>
</dbReference>
<dbReference type="Gene3D" id="2.60.260.40">
    <property type="entry name" value="q5lls5 like domains"/>
    <property type="match status" value="1"/>
</dbReference>
<organism evidence="2 3">
    <name type="scientific">Mixia osmundae (strain CBS 9802 / IAM 14324 / JCM 22182 / KY 12970)</name>
    <dbReference type="NCBI Taxonomy" id="764103"/>
    <lineage>
        <taxon>Eukaryota</taxon>
        <taxon>Fungi</taxon>
        <taxon>Dikarya</taxon>
        <taxon>Basidiomycota</taxon>
        <taxon>Pucciniomycotina</taxon>
        <taxon>Mixiomycetes</taxon>
        <taxon>Mixiales</taxon>
        <taxon>Mixiaceae</taxon>
        <taxon>Mixia</taxon>
    </lineage>
</organism>
<evidence type="ECO:0000313" key="3">
    <source>
        <dbReference type="Proteomes" id="UP000009131"/>
    </source>
</evidence>
<keyword evidence="3" id="KW-1185">Reference proteome</keyword>
<evidence type="ECO:0000313" key="2">
    <source>
        <dbReference type="EMBL" id="GAA95035.1"/>
    </source>
</evidence>
<dbReference type="STRING" id="764103.G7DWT8"/>
<dbReference type="GO" id="GO:0006120">
    <property type="term" value="P:mitochondrial electron transport, NADH to ubiquinone"/>
    <property type="evidence" value="ECO:0007669"/>
    <property type="project" value="TreeGrafter"/>
</dbReference>
<dbReference type="RefSeq" id="XP_014564749.1">
    <property type="nucleotide sequence ID" value="XM_014709263.1"/>
</dbReference>
<dbReference type="Pfam" id="PF10276">
    <property type="entry name" value="zf-CHCC"/>
    <property type="match status" value="1"/>
</dbReference>
<dbReference type="HOGENOM" id="CLU_1349250_0_0_1"/>
<reference evidence="2 3" key="2">
    <citation type="journal article" date="2012" name="Open Biol.">
        <title>Characteristics of nucleosomes and linker DNA regions on the genome of the basidiomycete Mixia osmundae revealed by mono- and dinucleosome mapping.</title>
        <authorList>
            <person name="Nishida H."/>
            <person name="Kondo S."/>
            <person name="Matsumoto T."/>
            <person name="Suzuki Y."/>
            <person name="Yoshikawa H."/>
            <person name="Taylor T.D."/>
            <person name="Sugiyama J."/>
        </authorList>
    </citation>
    <scope>NUCLEOTIDE SEQUENCE [LARGE SCALE GENOMIC DNA]</scope>
    <source>
        <strain evidence="3">CBS 9802 / IAM 14324 / JCM 22182 / KY 12970</strain>
    </source>
</reference>
<dbReference type="InParanoid" id="G7DWT8"/>
<comment type="caution">
    <text evidence="2">The sequence shown here is derived from an EMBL/GenBank/DDBJ whole genome shotgun (WGS) entry which is preliminary data.</text>
</comment>
<dbReference type="FunFam" id="2.60.260.40:FF:000003">
    <property type="entry name" value="NADH dehydrogenase [ubiquinone] iron-sulfur protein 6, mitochondrial"/>
    <property type="match status" value="1"/>
</dbReference>
<dbReference type="InterPro" id="IPR019401">
    <property type="entry name" value="Znf_CHCC"/>
</dbReference>
<dbReference type="OrthoDB" id="307899at2759"/>
<dbReference type="EMBL" id="BABT02000054">
    <property type="protein sequence ID" value="GAA95035.1"/>
    <property type="molecule type" value="Genomic_DNA"/>
</dbReference>
<dbReference type="PANTHER" id="PTHR13156">
    <property type="entry name" value="NADH-UBIQUINONE OXIDOREDUCTASE 13 KD-A SUBUNIT"/>
    <property type="match status" value="1"/>
</dbReference>
<reference evidence="2 3" key="1">
    <citation type="journal article" date="2011" name="J. Gen. Appl. Microbiol.">
        <title>Draft genome sequencing of the enigmatic basidiomycete Mixia osmundae.</title>
        <authorList>
            <person name="Nishida H."/>
            <person name="Nagatsuka Y."/>
            <person name="Sugiyama J."/>
        </authorList>
    </citation>
    <scope>NUCLEOTIDE SEQUENCE [LARGE SCALE GENOMIC DNA]</scope>
    <source>
        <strain evidence="3">CBS 9802 / IAM 14324 / JCM 22182 / KY 12970</strain>
    </source>
</reference>
<dbReference type="eggNOG" id="KOG3456">
    <property type="taxonomic scope" value="Eukaryota"/>
</dbReference>
<evidence type="ECO:0000259" key="1">
    <source>
        <dbReference type="Pfam" id="PF10276"/>
    </source>
</evidence>
<accession>G7DWT8</accession>
<protein>
    <recommendedName>
        <fullName evidence="1">Zinc finger CHCC-type domain-containing protein</fullName>
    </recommendedName>
</protein>
<feature type="domain" description="Zinc finger CHCC-type" evidence="1">
    <location>
        <begin position="158"/>
        <end position="193"/>
    </location>
</feature>
<name>G7DWT8_MIXOS</name>
<proteinExistence type="predicted"/>
<dbReference type="RefSeq" id="XP_014566719.1">
    <property type="nucleotide sequence ID" value="XM_014711233.1"/>
</dbReference>
<dbReference type="AlphaFoldDB" id="G7DWT8"/>
<dbReference type="PANTHER" id="PTHR13156:SF0">
    <property type="entry name" value="NADH DEHYDROGENASE [UBIQUINONE] IRON-SULFUR PROTEIN 6, MITOCHONDRIAL"/>
    <property type="match status" value="1"/>
</dbReference>
<sequence>MSSSHFASKGARVSVPADRLHRFAVWACRRDGEQGRQYSRMLRTTRPIVLLRRTHGQVRHAARLVPINAHESAPVETNESKAVSGGPLPGQVAMPQPPHNLPMGQAPNRIGVWSKTQNPKANAMRGPRFEQTSMDFQPQPVAAIELIAKEPIRLVNTRIASCDGGRGALGHPQVYINLDKPGSKACPYCGIRFEREHGIHGHH</sequence>